<dbReference type="InterPro" id="IPR050781">
    <property type="entry name" value="CWC22_splicing_factor"/>
</dbReference>
<evidence type="ECO:0000313" key="7">
    <source>
        <dbReference type="Proteomes" id="UP001152759"/>
    </source>
</evidence>
<reference evidence="6" key="1">
    <citation type="submission" date="2021-12" db="EMBL/GenBank/DDBJ databases">
        <authorList>
            <person name="King R."/>
        </authorList>
    </citation>
    <scope>NUCLEOTIDE SEQUENCE</scope>
</reference>
<sequence length="932" mass="106946">MNAPKSFKGKKFKKKPKKFEIKVVSRKERRKALRKEKKSKKSSKQVAETSPSPKKSKNSVKSILKKPTSDPSKKSVRFKNSSEIQDDLRSREKQSRAQLEKDMALARRKQLMQANDEEDRNIRQLEKLLKLNKKKQKSIPKAFKEDGLDYLLEICDLDYTKNLPPNVLENDIEEMAEREKEKFKNDKTKNKRKSDDDDEAPEERSSKKPKISKLVPEKSAKKGDYKKSEEMNEDADEMEADREVEFGSDIGDGSDVGEANDISDLEDSMEMSFNDGEEDIESNSDIPDMEEEFELQSGSGNGSDVANEDEVGDMEGEFELQSGSESGSDIVDKDEDGNMEEEFEQNDSSNSDDIAADDSRYDFSDEESETEIQKAPKNKALELPDGQWEDIYGRLRDKKGNIIQEKTSGKYVPPAMREKLEEVDENKAAEMMRLRKLMKGLINRLAEGNMPSISKQVEDIYMSHSRNSTNEMLFKLFEEAIVAETLTPEKLILEHAMLIAILHANVGTEVGAYFMQELIKKFDSYYKDDLIIEDKKLDNLLYLLAHMYTFKIFNACLLYDMVNQFCDNFSEKDIDLILIVLKSVGFNLRKDDPGALKQLIVKIQLRANKETKLAEGSRVKFMIEILLAVKNNNFAKIPGYDTTTSERLKKLVKNIIRAGKYISELKITLDDLRNADQRGRWWIVGSAWTGALPQHPGKSTKTNIEPQFSSEILQLARKQRMNTDTRRNIFCILMTAEDYLDAFEKLLHLGLKGSQEQEILRVVVHCLLQEKQFNLYYAYLAQHFCEADRKYQLNIQYTSWDKFKDLSSMSSVQISNFAKFLAHLFLAKAVPISILKVLHFTDLDEAGLKFLRQLLSIILLADSDDKVTDVFVRVSKAPKLKLFRESLRLFFHHFLLKNASKLPDVSENKLDLLKRRIPIAEKALIGSTDPFG</sequence>
<comment type="subcellular location">
    <subcellularLocation>
        <location evidence="1">Nucleus</location>
        <location evidence="1">Nucleolus</location>
    </subcellularLocation>
</comment>
<proteinExistence type="inferred from homology"/>
<organism evidence="6 7">
    <name type="scientific">Bemisia tabaci</name>
    <name type="common">Sweetpotato whitefly</name>
    <name type="synonym">Aleurodes tabaci</name>
    <dbReference type="NCBI Taxonomy" id="7038"/>
    <lineage>
        <taxon>Eukaryota</taxon>
        <taxon>Metazoa</taxon>
        <taxon>Ecdysozoa</taxon>
        <taxon>Arthropoda</taxon>
        <taxon>Hexapoda</taxon>
        <taxon>Insecta</taxon>
        <taxon>Pterygota</taxon>
        <taxon>Neoptera</taxon>
        <taxon>Paraneoptera</taxon>
        <taxon>Hemiptera</taxon>
        <taxon>Sternorrhyncha</taxon>
        <taxon>Aleyrodoidea</taxon>
        <taxon>Aleyrodidae</taxon>
        <taxon>Aleyrodinae</taxon>
        <taxon>Bemisia</taxon>
    </lineage>
</organism>
<dbReference type="SMART" id="SM00544">
    <property type="entry name" value="MA3"/>
    <property type="match status" value="1"/>
</dbReference>
<feature type="compositionally biased region" description="Acidic residues" evidence="4">
    <location>
        <begin position="231"/>
        <end position="242"/>
    </location>
</feature>
<feature type="compositionally biased region" description="Basic and acidic residues" evidence="4">
    <location>
        <begin position="215"/>
        <end position="230"/>
    </location>
</feature>
<feature type="compositionally biased region" description="Acidic residues" evidence="4">
    <location>
        <begin position="306"/>
        <end position="318"/>
    </location>
</feature>
<dbReference type="InterPro" id="IPR003890">
    <property type="entry name" value="MIF4G-like_typ-3"/>
</dbReference>
<keyword evidence="3" id="KW-0539">Nucleus</keyword>
<dbReference type="Gene3D" id="1.25.40.180">
    <property type="match status" value="1"/>
</dbReference>
<accession>A0A9P0AGS0</accession>
<dbReference type="GO" id="GO:0003723">
    <property type="term" value="F:RNA binding"/>
    <property type="evidence" value="ECO:0007669"/>
    <property type="project" value="InterPro"/>
</dbReference>
<dbReference type="SMART" id="SM00543">
    <property type="entry name" value="MIF4G"/>
    <property type="match status" value="1"/>
</dbReference>
<feature type="compositionally biased region" description="Acidic residues" evidence="4">
    <location>
        <begin position="332"/>
        <end position="345"/>
    </location>
</feature>
<feature type="compositionally biased region" description="Basic residues" evidence="4">
    <location>
        <begin position="7"/>
        <end position="17"/>
    </location>
</feature>
<dbReference type="FunFam" id="1.25.40.180:FF:000032">
    <property type="entry name" value="Nucleolar MIF4G domain-containing protein 1"/>
    <property type="match status" value="1"/>
</dbReference>
<evidence type="ECO:0000256" key="4">
    <source>
        <dbReference type="SAM" id="MobiDB-lite"/>
    </source>
</evidence>
<dbReference type="GO" id="GO:0042274">
    <property type="term" value="P:ribosomal small subunit biogenesis"/>
    <property type="evidence" value="ECO:0007669"/>
    <property type="project" value="TreeGrafter"/>
</dbReference>
<feature type="compositionally biased region" description="Basic residues" evidence="4">
    <location>
        <begin position="27"/>
        <end position="43"/>
    </location>
</feature>
<evidence type="ECO:0000256" key="3">
    <source>
        <dbReference type="ARBA" id="ARBA00023242"/>
    </source>
</evidence>
<dbReference type="PANTHER" id="PTHR18034:SF4">
    <property type="entry name" value="NUCLEOLAR MIF4G DOMAIN-CONTAINING PROTEIN 1"/>
    <property type="match status" value="1"/>
</dbReference>
<dbReference type="AlphaFoldDB" id="A0A9P0AGS0"/>
<name>A0A9P0AGS0_BEMTA</name>
<gene>
    <name evidence="6" type="ORF">BEMITA_LOCUS12540</name>
</gene>
<feature type="domain" description="MI" evidence="5">
    <location>
        <begin position="724"/>
        <end position="840"/>
    </location>
</feature>
<dbReference type="Proteomes" id="UP001152759">
    <property type="component" value="Chromosome 8"/>
</dbReference>
<keyword evidence="7" id="KW-1185">Reference proteome</keyword>
<dbReference type="EMBL" id="OU963869">
    <property type="protein sequence ID" value="CAH0394215.1"/>
    <property type="molecule type" value="Genomic_DNA"/>
</dbReference>
<feature type="compositionally biased region" description="Acidic residues" evidence="4">
    <location>
        <begin position="261"/>
        <end position="294"/>
    </location>
</feature>
<protein>
    <recommendedName>
        <fullName evidence="5">MI domain-containing protein</fullName>
    </recommendedName>
</protein>
<evidence type="ECO:0000256" key="1">
    <source>
        <dbReference type="ARBA" id="ARBA00004604"/>
    </source>
</evidence>
<dbReference type="InterPro" id="IPR003891">
    <property type="entry name" value="Initiation_fac_eIF4g_MI"/>
</dbReference>
<feature type="compositionally biased region" description="Basic and acidic residues" evidence="4">
    <location>
        <begin position="175"/>
        <end position="188"/>
    </location>
</feature>
<evidence type="ECO:0000259" key="5">
    <source>
        <dbReference type="PROSITE" id="PS51366"/>
    </source>
</evidence>
<dbReference type="GO" id="GO:0005730">
    <property type="term" value="C:nucleolus"/>
    <property type="evidence" value="ECO:0007669"/>
    <property type="project" value="UniProtKB-SubCell"/>
</dbReference>
<feature type="compositionally biased region" description="Basic and acidic residues" evidence="4">
    <location>
        <begin position="371"/>
        <end position="381"/>
    </location>
</feature>
<dbReference type="KEGG" id="btab:109034940"/>
<feature type="region of interest" description="Disordered" evidence="4">
    <location>
        <begin position="170"/>
        <end position="381"/>
    </location>
</feature>
<dbReference type="PANTHER" id="PTHR18034">
    <property type="entry name" value="CELL CYCLE CONTROL PROTEIN CWF22-RELATED"/>
    <property type="match status" value="1"/>
</dbReference>
<dbReference type="Pfam" id="PF02854">
    <property type="entry name" value="MIF4G"/>
    <property type="match status" value="1"/>
</dbReference>
<dbReference type="Pfam" id="PF02847">
    <property type="entry name" value="MA3"/>
    <property type="match status" value="1"/>
</dbReference>
<comment type="similarity">
    <text evidence="2">Belongs to the CWC22 family.</text>
</comment>
<feature type="compositionally biased region" description="Basic and acidic residues" evidence="4">
    <location>
        <begin position="86"/>
        <end position="105"/>
    </location>
</feature>
<dbReference type="PROSITE" id="PS51366">
    <property type="entry name" value="MI"/>
    <property type="match status" value="1"/>
</dbReference>
<evidence type="ECO:0000256" key="2">
    <source>
        <dbReference type="ARBA" id="ARBA00006856"/>
    </source>
</evidence>
<dbReference type="SUPFAM" id="SSF48371">
    <property type="entry name" value="ARM repeat"/>
    <property type="match status" value="1"/>
</dbReference>
<dbReference type="InterPro" id="IPR016024">
    <property type="entry name" value="ARM-type_fold"/>
</dbReference>
<evidence type="ECO:0000313" key="6">
    <source>
        <dbReference type="EMBL" id="CAH0394215.1"/>
    </source>
</evidence>
<feature type="region of interest" description="Disordered" evidence="4">
    <location>
        <begin position="1"/>
        <end position="120"/>
    </location>
</feature>